<dbReference type="EMBL" id="FNID01000011">
    <property type="protein sequence ID" value="SDN11614.1"/>
    <property type="molecule type" value="Genomic_DNA"/>
</dbReference>
<proteinExistence type="inferred from homology"/>
<sequence length="339" mass="36776">MLETIKLLCEINAPSGAEEPIRKAIIKQISGFAEYSTDALGNLIVFKKGKQEAKNKVMLAAHMDEVGFIVRYVEDSGLLRFACVGGIDTRVIVGKRLLVGEKAVTGVIGTKPIHLTKGDERETMPDIDSLYIDIGAKDKEDALKYISPGDYAVFESGFVNFGNNLIKAKALDDRAGCAVLIEMIRSELTYDTWFTFNVQEEVGCRGAMVSAFTVAPDYAIVLEATTAADIAGVEAGKQVCELGKGPVVSFMDRGTVYDRELYHMAFELAEKAGIHCQPKQMVAGSNEASAIHKVRGGIKTLAISMPCRYIHSPSCVLKTEDISDTFILAKAAAEHLAQL</sequence>
<dbReference type="PIRSF" id="PIRSF001123">
    <property type="entry name" value="PepA_GA"/>
    <property type="match status" value="1"/>
</dbReference>
<evidence type="ECO:0000313" key="9">
    <source>
        <dbReference type="EMBL" id="SDN11614.1"/>
    </source>
</evidence>
<dbReference type="RefSeq" id="WP_092639343.1">
    <property type="nucleotide sequence ID" value="NZ_FNID01000011.1"/>
</dbReference>
<dbReference type="Pfam" id="PF05343">
    <property type="entry name" value="Peptidase_M42"/>
    <property type="match status" value="1"/>
</dbReference>
<feature type="binding site" evidence="8">
    <location>
        <position position="62"/>
    </location>
    <ligand>
        <name>Zn(2+)</name>
        <dbReference type="ChEBI" id="CHEBI:29105"/>
        <label>1</label>
    </ligand>
</feature>
<dbReference type="InterPro" id="IPR051464">
    <property type="entry name" value="Peptidase_M42_aminopept"/>
</dbReference>
<evidence type="ECO:0000256" key="8">
    <source>
        <dbReference type="PIRSR" id="PIRSR001123-2"/>
    </source>
</evidence>
<evidence type="ECO:0000256" key="7">
    <source>
        <dbReference type="PIRSR" id="PIRSR001123-1"/>
    </source>
</evidence>
<feature type="binding site" evidence="8">
    <location>
        <position position="311"/>
    </location>
    <ligand>
        <name>Zn(2+)</name>
        <dbReference type="ChEBI" id="CHEBI:29105"/>
        <label>2</label>
    </ligand>
</feature>
<gene>
    <name evidence="9" type="ORF">SAMN05192585_11186</name>
</gene>
<feature type="binding site" evidence="8">
    <location>
        <position position="172"/>
    </location>
    <ligand>
        <name>Zn(2+)</name>
        <dbReference type="ChEBI" id="CHEBI:29105"/>
        <label>2</label>
    </ligand>
</feature>
<protein>
    <submittedName>
        <fullName evidence="9">Endoglucanase</fullName>
    </submittedName>
</protein>
<evidence type="ECO:0000256" key="1">
    <source>
        <dbReference type="ARBA" id="ARBA00006272"/>
    </source>
</evidence>
<keyword evidence="3" id="KW-0645">Protease</keyword>
<dbReference type="Gene3D" id="3.40.630.10">
    <property type="entry name" value="Zn peptidases"/>
    <property type="match status" value="1"/>
</dbReference>
<keyword evidence="5" id="KW-0378">Hydrolase</keyword>
<dbReference type="PANTHER" id="PTHR32481:SF0">
    <property type="entry name" value="AMINOPEPTIDASE YPDE-RELATED"/>
    <property type="match status" value="1"/>
</dbReference>
<dbReference type="CDD" id="cd05656">
    <property type="entry name" value="M42_Frv"/>
    <property type="match status" value="1"/>
</dbReference>
<dbReference type="GO" id="GO:0006508">
    <property type="term" value="P:proteolysis"/>
    <property type="evidence" value="ECO:0007669"/>
    <property type="project" value="UniProtKB-KW"/>
</dbReference>
<dbReference type="AlphaFoldDB" id="A0A1G9YR33"/>
<evidence type="ECO:0000256" key="4">
    <source>
        <dbReference type="ARBA" id="ARBA00022723"/>
    </source>
</evidence>
<name>A0A1G9YR33_9FIRM</name>
<accession>A0A1G9YR33</accession>
<keyword evidence="4 8" id="KW-0479">Metal-binding</keyword>
<dbReference type="GO" id="GO:0046872">
    <property type="term" value="F:metal ion binding"/>
    <property type="evidence" value="ECO:0007669"/>
    <property type="project" value="UniProtKB-UniRule"/>
</dbReference>
<organism evidence="9 10">
    <name type="scientific">Acetanaerobacterium elongatum</name>
    <dbReference type="NCBI Taxonomy" id="258515"/>
    <lineage>
        <taxon>Bacteria</taxon>
        <taxon>Bacillati</taxon>
        <taxon>Bacillota</taxon>
        <taxon>Clostridia</taxon>
        <taxon>Eubacteriales</taxon>
        <taxon>Oscillospiraceae</taxon>
        <taxon>Acetanaerobacterium</taxon>
    </lineage>
</organism>
<feature type="binding site" evidence="8">
    <location>
        <position position="172"/>
    </location>
    <ligand>
        <name>Zn(2+)</name>
        <dbReference type="ChEBI" id="CHEBI:29105"/>
        <label>1</label>
    </ligand>
</feature>
<evidence type="ECO:0000256" key="3">
    <source>
        <dbReference type="ARBA" id="ARBA00022670"/>
    </source>
</evidence>
<evidence type="ECO:0000256" key="2">
    <source>
        <dbReference type="ARBA" id="ARBA00022438"/>
    </source>
</evidence>
<keyword evidence="2" id="KW-0031">Aminopeptidase</keyword>
<feature type="binding site" evidence="8">
    <location>
        <position position="223"/>
    </location>
    <ligand>
        <name>Zn(2+)</name>
        <dbReference type="ChEBI" id="CHEBI:29105"/>
        <label>1</label>
    </ligand>
</feature>
<dbReference type="SUPFAM" id="SSF53187">
    <property type="entry name" value="Zn-dependent exopeptidases"/>
    <property type="match status" value="1"/>
</dbReference>
<feature type="active site" description="Proton acceptor" evidence="7">
    <location>
        <position position="200"/>
    </location>
</feature>
<reference evidence="9 10" key="1">
    <citation type="submission" date="2016-10" db="EMBL/GenBank/DDBJ databases">
        <authorList>
            <person name="de Groot N.N."/>
        </authorList>
    </citation>
    <scope>NUCLEOTIDE SEQUENCE [LARGE SCALE GENOMIC DNA]</scope>
    <source>
        <strain evidence="9 10">CGMCC 1.5012</strain>
    </source>
</reference>
<dbReference type="Gene3D" id="2.40.30.40">
    <property type="entry name" value="Peptidase M42, domain 2"/>
    <property type="match status" value="1"/>
</dbReference>
<feature type="binding site" evidence="8">
    <location>
        <position position="201"/>
    </location>
    <ligand>
        <name>Zn(2+)</name>
        <dbReference type="ChEBI" id="CHEBI:29105"/>
        <label>2</label>
    </ligand>
</feature>
<comment type="similarity">
    <text evidence="1 6">Belongs to the peptidase M42 family.</text>
</comment>
<dbReference type="PANTHER" id="PTHR32481">
    <property type="entry name" value="AMINOPEPTIDASE"/>
    <property type="match status" value="1"/>
</dbReference>
<dbReference type="InterPro" id="IPR008007">
    <property type="entry name" value="Peptidase_M42"/>
</dbReference>
<evidence type="ECO:0000256" key="5">
    <source>
        <dbReference type="ARBA" id="ARBA00022801"/>
    </source>
</evidence>
<evidence type="ECO:0000313" key="10">
    <source>
        <dbReference type="Proteomes" id="UP000199182"/>
    </source>
</evidence>
<dbReference type="InterPro" id="IPR023367">
    <property type="entry name" value="Peptidase_M42_dom2"/>
</dbReference>
<dbReference type="Proteomes" id="UP000199182">
    <property type="component" value="Unassembled WGS sequence"/>
</dbReference>
<keyword evidence="10" id="KW-1185">Reference proteome</keyword>
<dbReference type="STRING" id="258515.SAMN05192585_11186"/>
<evidence type="ECO:0000256" key="6">
    <source>
        <dbReference type="PIRNR" id="PIRNR001123"/>
    </source>
</evidence>
<dbReference type="SUPFAM" id="SSF101821">
    <property type="entry name" value="Aminopeptidase/glucanase lid domain"/>
    <property type="match status" value="1"/>
</dbReference>
<comment type="cofactor">
    <cofactor evidence="8">
        <name>a divalent metal cation</name>
        <dbReference type="ChEBI" id="CHEBI:60240"/>
    </cofactor>
    <text evidence="8">Binds 2 divalent metal cations per subunit.</text>
</comment>
<dbReference type="GO" id="GO:0004177">
    <property type="term" value="F:aminopeptidase activity"/>
    <property type="evidence" value="ECO:0007669"/>
    <property type="project" value="UniProtKB-UniRule"/>
</dbReference>
<dbReference type="OrthoDB" id="9772053at2"/>